<dbReference type="CDD" id="cd00293">
    <property type="entry name" value="USP-like"/>
    <property type="match status" value="1"/>
</dbReference>
<dbReference type="PANTHER" id="PTHR46268">
    <property type="entry name" value="STRESS RESPONSE PROTEIN NHAX"/>
    <property type="match status" value="1"/>
</dbReference>
<reference evidence="3 4" key="1">
    <citation type="submission" date="2016-11" db="EMBL/GenBank/DDBJ databases">
        <authorList>
            <person name="Varghese N."/>
            <person name="Submissions S."/>
        </authorList>
    </citation>
    <scope>NUCLEOTIDE SEQUENCE [LARGE SCALE GENOMIC DNA]</scope>
    <source>
        <strain evidence="3 4">DSM 28249</strain>
    </source>
</reference>
<accession>A0A1M7C8V8</accession>
<protein>
    <submittedName>
        <fullName evidence="3">Nucleotide-binding universal stress protein, UspA family</fullName>
    </submittedName>
</protein>
<evidence type="ECO:0000313" key="3">
    <source>
        <dbReference type="EMBL" id="SHL63712.1"/>
    </source>
</evidence>
<name>A0A1M7C8V8_9RHOB</name>
<gene>
    <name evidence="3" type="ORF">SAMN05443432_10276</name>
</gene>
<proteinExistence type="inferred from homology"/>
<dbReference type="SUPFAM" id="SSF52402">
    <property type="entry name" value="Adenine nucleotide alpha hydrolases-like"/>
    <property type="match status" value="1"/>
</dbReference>
<dbReference type="Pfam" id="PF00582">
    <property type="entry name" value="Usp"/>
    <property type="match status" value="1"/>
</dbReference>
<dbReference type="EMBL" id="FRCB01000002">
    <property type="protein sequence ID" value="SHL63712.1"/>
    <property type="molecule type" value="Genomic_DNA"/>
</dbReference>
<dbReference type="PRINTS" id="PR01438">
    <property type="entry name" value="UNVRSLSTRESS"/>
</dbReference>
<dbReference type="RefSeq" id="WP_149778463.1">
    <property type="nucleotide sequence ID" value="NZ_FRCB01000002.1"/>
</dbReference>
<evidence type="ECO:0000259" key="2">
    <source>
        <dbReference type="Pfam" id="PF00582"/>
    </source>
</evidence>
<comment type="similarity">
    <text evidence="1">Belongs to the universal stress protein A family.</text>
</comment>
<dbReference type="Gene3D" id="3.40.50.620">
    <property type="entry name" value="HUPs"/>
    <property type="match status" value="1"/>
</dbReference>
<dbReference type="PANTHER" id="PTHR46268:SF6">
    <property type="entry name" value="UNIVERSAL STRESS PROTEIN UP12"/>
    <property type="match status" value="1"/>
</dbReference>
<dbReference type="InterPro" id="IPR014729">
    <property type="entry name" value="Rossmann-like_a/b/a_fold"/>
</dbReference>
<evidence type="ECO:0000313" key="4">
    <source>
        <dbReference type="Proteomes" id="UP000322545"/>
    </source>
</evidence>
<feature type="domain" description="UspA" evidence="2">
    <location>
        <begin position="1"/>
        <end position="144"/>
    </location>
</feature>
<dbReference type="InterPro" id="IPR006015">
    <property type="entry name" value="Universal_stress_UspA"/>
</dbReference>
<dbReference type="InterPro" id="IPR006016">
    <property type="entry name" value="UspA"/>
</dbReference>
<dbReference type="Proteomes" id="UP000322545">
    <property type="component" value="Unassembled WGS sequence"/>
</dbReference>
<dbReference type="AlphaFoldDB" id="A0A1M7C8V8"/>
<sequence length="144" mass="15158">MSHKIVVGYDGSDSAKAALSFAADLTRAQGGSIVVAHVLEWSPYSFLTPTELEERHKRRREELERAEAAILAPAVEGLKESGLEIETALKYGGIAATLIHIAKDSGADQIVIGRNGEPGLTSRVFGSVAISLAQAAPVPVTIVP</sequence>
<evidence type="ECO:0000256" key="1">
    <source>
        <dbReference type="ARBA" id="ARBA00008791"/>
    </source>
</evidence>
<organism evidence="3 4">
    <name type="scientific">Roseovarius litoreus</name>
    <dbReference type="NCBI Taxonomy" id="1155722"/>
    <lineage>
        <taxon>Bacteria</taxon>
        <taxon>Pseudomonadati</taxon>
        <taxon>Pseudomonadota</taxon>
        <taxon>Alphaproteobacteria</taxon>
        <taxon>Rhodobacterales</taxon>
        <taxon>Roseobacteraceae</taxon>
        <taxon>Roseovarius</taxon>
    </lineage>
</organism>
<keyword evidence="4" id="KW-1185">Reference proteome</keyword>